<dbReference type="STRING" id="29364.SAMN04487772_11946"/>
<dbReference type="PANTHER" id="PTHR43033">
    <property type="entry name" value="TRNA(ILE)-LYSIDINE SYNTHASE-RELATED"/>
    <property type="match status" value="1"/>
</dbReference>
<comment type="similarity">
    <text evidence="8">Belongs to the tRNA(Ile)-lysidine synthase family.</text>
</comment>
<dbReference type="Gene3D" id="3.50.40.10">
    <property type="entry name" value="Phenylalanyl-trna Synthetase, Chain B, domain 3"/>
    <property type="match status" value="1"/>
</dbReference>
<gene>
    <name evidence="8" type="primary">tilS</name>
    <name evidence="11" type="ORF">SAMN04487772_11946</name>
</gene>
<dbReference type="Proteomes" id="UP000199800">
    <property type="component" value="Unassembled WGS sequence"/>
</dbReference>
<protein>
    <recommendedName>
        <fullName evidence="8">tRNA(Ile)-lysidine synthase</fullName>
        <ecNumber evidence="8">6.3.4.19</ecNumber>
    </recommendedName>
    <alternativeName>
        <fullName evidence="8">tRNA(Ile)-2-lysyl-cytidine synthase</fullName>
    </alternativeName>
    <alternativeName>
        <fullName evidence="8">tRNA(Ile)-lysidine synthetase</fullName>
    </alternativeName>
</protein>
<evidence type="ECO:0000256" key="2">
    <source>
        <dbReference type="ARBA" id="ARBA00022490"/>
    </source>
</evidence>
<dbReference type="EC" id="6.3.4.19" evidence="8"/>
<dbReference type="AlphaFoldDB" id="A0A1I0EB01"/>
<dbReference type="Gene3D" id="3.30.465.60">
    <property type="match status" value="1"/>
</dbReference>
<dbReference type="InterPro" id="IPR020825">
    <property type="entry name" value="Phe-tRNA_synthase-like_B3/B4"/>
</dbReference>
<dbReference type="InterPro" id="IPR011063">
    <property type="entry name" value="TilS/TtcA_N"/>
</dbReference>
<feature type="binding site" evidence="8">
    <location>
        <begin position="26"/>
        <end position="31"/>
    </location>
    <ligand>
        <name>ATP</name>
        <dbReference type="ChEBI" id="CHEBI:30616"/>
    </ligand>
</feature>
<dbReference type="NCBIfam" id="TIGR02432">
    <property type="entry name" value="lysidine_TilS_N"/>
    <property type="match status" value="1"/>
</dbReference>
<evidence type="ECO:0000256" key="4">
    <source>
        <dbReference type="ARBA" id="ARBA00022694"/>
    </source>
</evidence>
<comment type="subcellular location">
    <subcellularLocation>
        <location evidence="1 8">Cytoplasm</location>
    </subcellularLocation>
</comment>
<evidence type="ECO:0000256" key="7">
    <source>
        <dbReference type="ARBA" id="ARBA00048539"/>
    </source>
</evidence>
<keyword evidence="5 8" id="KW-0547">Nucleotide-binding</keyword>
<evidence type="ECO:0000256" key="9">
    <source>
        <dbReference type="SAM" id="Phobius"/>
    </source>
</evidence>
<keyword evidence="2 8" id="KW-0963">Cytoplasm</keyword>
<dbReference type="Gene3D" id="3.40.50.620">
    <property type="entry name" value="HUPs"/>
    <property type="match status" value="1"/>
</dbReference>
<dbReference type="GO" id="GO:0006400">
    <property type="term" value="P:tRNA modification"/>
    <property type="evidence" value="ECO:0007669"/>
    <property type="project" value="UniProtKB-UniRule"/>
</dbReference>
<dbReference type="Pfam" id="PF11734">
    <property type="entry name" value="TilS_C"/>
    <property type="match status" value="1"/>
</dbReference>
<dbReference type="InterPro" id="IPR014729">
    <property type="entry name" value="Rossmann-like_a/b/a_fold"/>
</dbReference>
<dbReference type="SMART" id="SM00977">
    <property type="entry name" value="TilS_C"/>
    <property type="match status" value="1"/>
</dbReference>
<dbReference type="SUPFAM" id="SSF82829">
    <property type="entry name" value="MesJ substrate recognition domain-like"/>
    <property type="match status" value="1"/>
</dbReference>
<dbReference type="GO" id="GO:0005524">
    <property type="term" value="F:ATP binding"/>
    <property type="evidence" value="ECO:0007669"/>
    <property type="project" value="UniProtKB-UniRule"/>
</dbReference>
<keyword evidence="6 8" id="KW-0067">ATP-binding</keyword>
<comment type="function">
    <text evidence="8">Ligates lysine onto the cytidine present at position 34 of the AUA codon-specific tRNA(Ile) that contains the anticodon CAU, in an ATP-dependent manner. Cytidine is converted to lysidine, thus changing the amino acid specificity of the tRNA from methionine to isoleucine.</text>
</comment>
<evidence type="ECO:0000256" key="5">
    <source>
        <dbReference type="ARBA" id="ARBA00022741"/>
    </source>
</evidence>
<evidence type="ECO:0000259" key="10">
    <source>
        <dbReference type="SMART" id="SM00977"/>
    </source>
</evidence>
<sequence length="474" mass="55380">MLKKVEKYIEQYHMIEKGDRIVLGVSGGADSISLFFVMMELKQKYNIEIAVVHVNHGIRGEDAIKDEEYVQMLCRENGILFYSVHADVRTIAKVQKLSEEEAGRKIRYEAFEKACAMYGCNKIAVAHNENDVSETVLLNLFRGSGLKGLTGIEPVRGKIIRPLLCVERREIEQYLWVKGIGYQTDSTNFETEYTRNKIRLQIIPYVEKEINERASEHIAKSASILSEANSFIQMEVSKLYERCVEKSEDAYHVVLEKFCKAHAILKKEVVRKVLFELSNEHRDIEMRHIYMILELEKQGAGKRVDLPYEMETVHFYDRLVIRKKKGKKEKGGLENEIEAVIPGLIKIPGSDKRLCFEVIYVEDCDRNKLEKMYRDKKNDYTKWFDYDKIRNTVLARYRKAGDFFVYNEHGNRKKLKEYFIEQKVPAEKRKSILLLADGNHIMWITGYRISEYYKVTNETKRILKVKIDGGNKHG</sequence>
<dbReference type="GO" id="GO:0032267">
    <property type="term" value="F:tRNA(Ile)-lysidine synthase activity"/>
    <property type="evidence" value="ECO:0007669"/>
    <property type="project" value="UniProtKB-EC"/>
</dbReference>
<evidence type="ECO:0000256" key="8">
    <source>
        <dbReference type="HAMAP-Rule" id="MF_01161"/>
    </source>
</evidence>
<dbReference type="NCBIfam" id="TIGR02433">
    <property type="entry name" value="lysidine_TilS_C"/>
    <property type="match status" value="1"/>
</dbReference>
<proteinExistence type="inferred from homology"/>
<dbReference type="HAMAP" id="MF_01161">
    <property type="entry name" value="tRNA_Ile_lys_synt"/>
    <property type="match status" value="1"/>
</dbReference>
<evidence type="ECO:0000256" key="3">
    <source>
        <dbReference type="ARBA" id="ARBA00022598"/>
    </source>
</evidence>
<dbReference type="RefSeq" id="WP_092478425.1">
    <property type="nucleotide sequence ID" value="NZ_FOHN01000019.1"/>
</dbReference>
<comment type="domain">
    <text evidence="8">The N-terminal region contains the highly conserved SGGXDS motif, predicted to be a P-loop motif involved in ATP binding.</text>
</comment>
<evidence type="ECO:0000256" key="1">
    <source>
        <dbReference type="ARBA" id="ARBA00004496"/>
    </source>
</evidence>
<feature type="domain" description="Lysidine-tRNA(Ile) synthetase C-terminal" evidence="10">
    <location>
        <begin position="393"/>
        <end position="465"/>
    </location>
</feature>
<organism evidence="11 12">
    <name type="scientific">[Clostridium] polysaccharolyticum</name>
    <dbReference type="NCBI Taxonomy" id="29364"/>
    <lineage>
        <taxon>Bacteria</taxon>
        <taxon>Bacillati</taxon>
        <taxon>Bacillota</taxon>
        <taxon>Clostridia</taxon>
        <taxon>Lachnospirales</taxon>
        <taxon>Lachnospiraceae</taxon>
    </lineage>
</organism>
<dbReference type="InterPro" id="IPR012795">
    <property type="entry name" value="tRNA_Ile_lys_synt_N"/>
</dbReference>
<dbReference type="InterPro" id="IPR012796">
    <property type="entry name" value="Lysidine-tRNA-synth_C"/>
</dbReference>
<evidence type="ECO:0000313" key="11">
    <source>
        <dbReference type="EMBL" id="SET41586.1"/>
    </source>
</evidence>
<keyword evidence="9" id="KW-1133">Transmembrane helix</keyword>
<dbReference type="SUPFAM" id="SSF56037">
    <property type="entry name" value="PheT/TilS domain"/>
    <property type="match status" value="1"/>
</dbReference>
<dbReference type="GO" id="GO:0005737">
    <property type="term" value="C:cytoplasm"/>
    <property type="evidence" value="ECO:0007669"/>
    <property type="project" value="UniProtKB-SubCell"/>
</dbReference>
<dbReference type="EMBL" id="FOHN01000019">
    <property type="protein sequence ID" value="SET41586.1"/>
    <property type="molecule type" value="Genomic_DNA"/>
</dbReference>
<comment type="catalytic activity">
    <reaction evidence="7 8">
        <text>cytidine(34) in tRNA(Ile2) + L-lysine + ATP = lysidine(34) in tRNA(Ile2) + AMP + diphosphate + H(+)</text>
        <dbReference type="Rhea" id="RHEA:43744"/>
        <dbReference type="Rhea" id="RHEA-COMP:10625"/>
        <dbReference type="Rhea" id="RHEA-COMP:10670"/>
        <dbReference type="ChEBI" id="CHEBI:15378"/>
        <dbReference type="ChEBI" id="CHEBI:30616"/>
        <dbReference type="ChEBI" id="CHEBI:32551"/>
        <dbReference type="ChEBI" id="CHEBI:33019"/>
        <dbReference type="ChEBI" id="CHEBI:82748"/>
        <dbReference type="ChEBI" id="CHEBI:83665"/>
        <dbReference type="ChEBI" id="CHEBI:456215"/>
        <dbReference type="EC" id="6.3.4.19"/>
    </reaction>
</comment>
<keyword evidence="12" id="KW-1185">Reference proteome</keyword>
<dbReference type="CDD" id="cd01992">
    <property type="entry name" value="TilS_N"/>
    <property type="match status" value="1"/>
</dbReference>
<keyword evidence="9" id="KW-0472">Membrane</keyword>
<dbReference type="Pfam" id="PF01171">
    <property type="entry name" value="ATP_bind_3"/>
    <property type="match status" value="1"/>
</dbReference>
<reference evidence="11 12" key="1">
    <citation type="submission" date="2016-10" db="EMBL/GenBank/DDBJ databases">
        <authorList>
            <person name="de Groot N.N."/>
        </authorList>
    </citation>
    <scope>NUCLEOTIDE SEQUENCE [LARGE SCALE GENOMIC DNA]</scope>
    <source>
        <strain evidence="11 12">DSM 1801</strain>
    </source>
</reference>
<dbReference type="SUPFAM" id="SSF52402">
    <property type="entry name" value="Adenine nucleotide alpha hydrolases-like"/>
    <property type="match status" value="1"/>
</dbReference>
<keyword evidence="3 8" id="KW-0436">Ligase</keyword>
<evidence type="ECO:0000313" key="12">
    <source>
        <dbReference type="Proteomes" id="UP000199800"/>
    </source>
</evidence>
<feature type="transmembrane region" description="Helical" evidence="9">
    <location>
        <begin position="21"/>
        <end position="39"/>
    </location>
</feature>
<name>A0A1I0EB01_9FIRM</name>
<keyword evidence="4 8" id="KW-0819">tRNA processing</keyword>
<dbReference type="PANTHER" id="PTHR43033:SF1">
    <property type="entry name" value="TRNA(ILE)-LYSIDINE SYNTHASE-RELATED"/>
    <property type="match status" value="1"/>
</dbReference>
<dbReference type="OrthoDB" id="9807403at2"/>
<accession>A0A1I0EB01</accession>
<dbReference type="InterPro" id="IPR012094">
    <property type="entry name" value="tRNA_Ile_lys_synt"/>
</dbReference>
<evidence type="ECO:0000256" key="6">
    <source>
        <dbReference type="ARBA" id="ARBA00022840"/>
    </source>
</evidence>
<keyword evidence="9" id="KW-0812">Transmembrane</keyword>